<dbReference type="InterPro" id="IPR051533">
    <property type="entry name" value="WaaL-like"/>
</dbReference>
<dbReference type="PANTHER" id="PTHR37422:SF22">
    <property type="entry name" value="SLR1515 PROTEIN"/>
    <property type="match status" value="1"/>
</dbReference>
<keyword evidence="8" id="KW-1185">Reference proteome</keyword>
<dbReference type="Pfam" id="PF04932">
    <property type="entry name" value="Wzy_C"/>
    <property type="match status" value="1"/>
</dbReference>
<protein>
    <submittedName>
        <fullName evidence="7">Polymerase</fullName>
    </submittedName>
</protein>
<keyword evidence="2 5" id="KW-0812">Transmembrane</keyword>
<feature type="transmembrane region" description="Helical" evidence="5">
    <location>
        <begin position="205"/>
        <end position="223"/>
    </location>
</feature>
<feature type="transmembrane region" description="Helical" evidence="5">
    <location>
        <begin position="252"/>
        <end position="269"/>
    </location>
</feature>
<feature type="transmembrane region" description="Helical" evidence="5">
    <location>
        <begin position="127"/>
        <end position="144"/>
    </location>
</feature>
<dbReference type="GO" id="GO:0016020">
    <property type="term" value="C:membrane"/>
    <property type="evidence" value="ECO:0007669"/>
    <property type="project" value="UniProtKB-SubCell"/>
</dbReference>
<reference evidence="7 8" key="1">
    <citation type="journal article" date="2015" name="Genome Announc.">
        <title>Draft Genome of the Euendolithic (true boring) Cyanobacterium Mastigocoleus testarum strain BC008.</title>
        <authorList>
            <person name="Guida B.S."/>
            <person name="Garcia-Pichel F."/>
        </authorList>
    </citation>
    <scope>NUCLEOTIDE SEQUENCE [LARGE SCALE GENOMIC DNA]</scope>
    <source>
        <strain evidence="7 8">BC008</strain>
    </source>
</reference>
<organism evidence="7 8">
    <name type="scientific">Mastigocoleus testarum BC008</name>
    <dbReference type="NCBI Taxonomy" id="371196"/>
    <lineage>
        <taxon>Bacteria</taxon>
        <taxon>Bacillati</taxon>
        <taxon>Cyanobacteriota</taxon>
        <taxon>Cyanophyceae</taxon>
        <taxon>Nostocales</taxon>
        <taxon>Hapalosiphonaceae</taxon>
        <taxon>Mastigocoleus</taxon>
    </lineage>
</organism>
<evidence type="ECO:0000256" key="4">
    <source>
        <dbReference type="ARBA" id="ARBA00023136"/>
    </source>
</evidence>
<dbReference type="AlphaFoldDB" id="A0A0V7ZE38"/>
<dbReference type="PANTHER" id="PTHR37422">
    <property type="entry name" value="TEICHURONIC ACID BIOSYNTHESIS PROTEIN TUAE"/>
    <property type="match status" value="1"/>
</dbReference>
<evidence type="ECO:0000256" key="3">
    <source>
        <dbReference type="ARBA" id="ARBA00022989"/>
    </source>
</evidence>
<evidence type="ECO:0000259" key="6">
    <source>
        <dbReference type="Pfam" id="PF04932"/>
    </source>
</evidence>
<feature type="transmembrane region" description="Helical" evidence="5">
    <location>
        <begin position="281"/>
        <end position="300"/>
    </location>
</feature>
<evidence type="ECO:0000256" key="1">
    <source>
        <dbReference type="ARBA" id="ARBA00004141"/>
    </source>
</evidence>
<feature type="domain" description="O-antigen ligase-related" evidence="6">
    <location>
        <begin position="236"/>
        <end position="386"/>
    </location>
</feature>
<evidence type="ECO:0000256" key="5">
    <source>
        <dbReference type="SAM" id="Phobius"/>
    </source>
</evidence>
<feature type="transmembrane region" description="Helical" evidence="5">
    <location>
        <begin position="441"/>
        <end position="457"/>
    </location>
</feature>
<dbReference type="Proteomes" id="UP000053372">
    <property type="component" value="Unassembled WGS sequence"/>
</dbReference>
<proteinExistence type="predicted"/>
<name>A0A0V7ZE38_9CYAN</name>
<dbReference type="InterPro" id="IPR006007">
    <property type="entry name" value="Inorganic_carbon_transpt"/>
</dbReference>
<feature type="transmembrane region" description="Helical" evidence="5">
    <location>
        <begin position="48"/>
        <end position="81"/>
    </location>
</feature>
<dbReference type="EMBL" id="LMTZ01000151">
    <property type="protein sequence ID" value="KST62760.1"/>
    <property type="molecule type" value="Genomic_DNA"/>
</dbReference>
<feature type="transmembrane region" description="Helical" evidence="5">
    <location>
        <begin position="151"/>
        <end position="169"/>
    </location>
</feature>
<comment type="caution">
    <text evidence="7">The sequence shown here is derived from an EMBL/GenBank/DDBJ whole genome shotgun (WGS) entry which is preliminary data.</text>
</comment>
<gene>
    <name evidence="7" type="ORF">BC008_38725</name>
</gene>
<dbReference type="InterPro" id="IPR007016">
    <property type="entry name" value="O-antigen_ligase-rel_domated"/>
</dbReference>
<evidence type="ECO:0000313" key="8">
    <source>
        <dbReference type="Proteomes" id="UP000053372"/>
    </source>
</evidence>
<evidence type="ECO:0000256" key="2">
    <source>
        <dbReference type="ARBA" id="ARBA00022692"/>
    </source>
</evidence>
<dbReference type="NCBIfam" id="TIGR00947">
    <property type="entry name" value="2A73"/>
    <property type="match status" value="1"/>
</dbReference>
<dbReference type="RefSeq" id="WP_027840803.1">
    <property type="nucleotide sequence ID" value="NZ_LMTZ01000151.1"/>
</dbReference>
<sequence>MNLVWQRFTLSSVPLKEYLRGSLLYRSVFGVLGSWRQGSILLQWGDAIAAALLSLVYALAPFVSTTLIGLLLVACVGFWLLLTVSDDTRSPDYVGVTPIHIPVFIFWGAAVIATALSPVKAAARSDLITFTLYLCLFAFCARVLRSPRIRSWLIILYLHVSLIVSIYGLRQKFFGAAQLATWVDPESPLSKSVRVYSYLGNPNLLGGYLLPAVILSLIAIFSWRGLPRKALAITMFVVNLACFRFTDSRGAFIGLAVALIALVFILPYWYQEYLHPFWRKWLLPILVGGFAALIVAALVFSNEFRLRILSIFAGRADSSNNFRMNVWTGVFKMIGDYPVFGIGPGHNSFNKVYPLYQLPRYTALSAYSIFLEIIVETGFVGLASFIWLLIVTFNAGLLQLQRLRQLKNSDGLWLIGAMVTMVGMLAHGLVDTVWYRPQVNTLWWLMVGIVASYYTPLRQARKQEFTSPNPNSAAY</sequence>
<comment type="subcellular location">
    <subcellularLocation>
        <location evidence="1">Membrane</location>
        <topology evidence="1">Multi-pass membrane protein</topology>
    </subcellularLocation>
</comment>
<keyword evidence="3 5" id="KW-1133">Transmembrane helix</keyword>
<evidence type="ECO:0000313" key="7">
    <source>
        <dbReference type="EMBL" id="KST62760.1"/>
    </source>
</evidence>
<feature type="transmembrane region" description="Helical" evidence="5">
    <location>
        <begin position="364"/>
        <end position="390"/>
    </location>
</feature>
<feature type="transmembrane region" description="Helical" evidence="5">
    <location>
        <begin position="411"/>
        <end position="429"/>
    </location>
</feature>
<dbReference type="OrthoDB" id="9806320at2"/>
<accession>A0A0V7ZE38</accession>
<feature type="transmembrane region" description="Helical" evidence="5">
    <location>
        <begin position="93"/>
        <end position="115"/>
    </location>
</feature>
<keyword evidence="4 5" id="KW-0472">Membrane</keyword>